<feature type="binding site" evidence="12">
    <location>
        <position position="41"/>
    </location>
    <ligand>
        <name>[4Fe-4S] cluster</name>
        <dbReference type="ChEBI" id="CHEBI:49883"/>
        <label>1</label>
        <note>4Fe-4S-S-AdoMet</note>
    </ligand>
</feature>
<dbReference type="PROSITE" id="PS51918">
    <property type="entry name" value="RADICAL_SAM"/>
    <property type="match status" value="1"/>
</dbReference>
<dbReference type="GO" id="GO:1904047">
    <property type="term" value="F:S-adenosyl-L-methionine binding"/>
    <property type="evidence" value="ECO:0007669"/>
    <property type="project" value="UniProtKB-UniRule"/>
</dbReference>
<dbReference type="EC" id="4.1.99.22" evidence="1 12"/>
<comment type="similarity">
    <text evidence="12">Belongs to the radical SAM superfamily. MoaA family.</text>
</comment>
<feature type="binding site" evidence="12">
    <location>
        <position position="108"/>
    </location>
    <ligand>
        <name>GTP</name>
        <dbReference type="ChEBI" id="CHEBI:37565"/>
    </ligand>
</feature>
<evidence type="ECO:0000259" key="13">
    <source>
        <dbReference type="PROSITE" id="PS51918"/>
    </source>
</evidence>
<feature type="binding site" evidence="12">
    <location>
        <position position="34"/>
    </location>
    <ligand>
        <name>[4Fe-4S] cluster</name>
        <dbReference type="ChEBI" id="CHEBI:49883"/>
        <label>1</label>
        <note>4Fe-4S-S-AdoMet</note>
    </ligand>
</feature>
<dbReference type="SFLD" id="SFLDG01383">
    <property type="entry name" value="cyclic_pyranopterin_phosphate"/>
    <property type="match status" value="1"/>
</dbReference>
<gene>
    <name evidence="12" type="primary">moaA</name>
    <name evidence="14" type="ORF">CVP04_11705</name>
</gene>
<feature type="binding site" evidence="12">
    <location>
        <begin position="271"/>
        <end position="273"/>
    </location>
    <ligand>
        <name>GTP</name>
        <dbReference type="ChEBI" id="CHEBI:37565"/>
    </ligand>
</feature>
<dbReference type="PANTHER" id="PTHR22960">
    <property type="entry name" value="MOLYBDOPTERIN COFACTOR SYNTHESIS PROTEIN A"/>
    <property type="match status" value="1"/>
</dbReference>
<comment type="cofactor">
    <cofactor evidence="12">
        <name>[4Fe-4S] cluster</name>
        <dbReference type="ChEBI" id="CHEBI:49883"/>
    </cofactor>
    <text evidence="12">Binds 2 [4Fe-4S] clusters. Binds 1 [4Fe-4S] cluster coordinated with 3 cysteines and an exchangeable S-adenosyl-L-methionine and 1 [4Fe-4S] cluster coordinated with 3 cysteines and the GTP-derived substrate.</text>
</comment>
<keyword evidence="8 12" id="KW-0342">GTP-binding</keyword>
<evidence type="ECO:0000256" key="4">
    <source>
        <dbReference type="ARBA" id="ARBA00022723"/>
    </source>
</evidence>
<dbReference type="UniPathway" id="UPA00344"/>
<dbReference type="GO" id="GO:0061798">
    <property type="term" value="F:GTP 3',8'-cyclase activity"/>
    <property type="evidence" value="ECO:0007669"/>
    <property type="project" value="UniProtKB-UniRule"/>
</dbReference>
<feature type="binding site" evidence="12">
    <location>
        <position position="81"/>
    </location>
    <ligand>
        <name>S-adenosyl-L-methionine</name>
        <dbReference type="ChEBI" id="CHEBI:59789"/>
    </ligand>
</feature>
<feature type="binding site" evidence="12">
    <location>
        <position position="40"/>
    </location>
    <ligand>
        <name>S-adenosyl-L-methionine</name>
        <dbReference type="ChEBI" id="CHEBI:59789"/>
    </ligand>
</feature>
<dbReference type="InterPro" id="IPR050105">
    <property type="entry name" value="MoCo_biosynth_MoaA/MoaC"/>
</dbReference>
<comment type="catalytic activity">
    <reaction evidence="11 12">
        <text>GTP + AH2 + S-adenosyl-L-methionine = (8S)-3',8-cyclo-7,8-dihydroguanosine 5'-triphosphate + 5'-deoxyadenosine + L-methionine + A + H(+)</text>
        <dbReference type="Rhea" id="RHEA:49576"/>
        <dbReference type="ChEBI" id="CHEBI:13193"/>
        <dbReference type="ChEBI" id="CHEBI:15378"/>
        <dbReference type="ChEBI" id="CHEBI:17319"/>
        <dbReference type="ChEBI" id="CHEBI:17499"/>
        <dbReference type="ChEBI" id="CHEBI:37565"/>
        <dbReference type="ChEBI" id="CHEBI:57844"/>
        <dbReference type="ChEBI" id="CHEBI:59789"/>
        <dbReference type="ChEBI" id="CHEBI:131766"/>
        <dbReference type="EC" id="4.1.99.22"/>
    </reaction>
</comment>
<feature type="binding site" evidence="12">
    <location>
        <position position="283"/>
    </location>
    <ligand>
        <name>[4Fe-4S] cluster</name>
        <dbReference type="ChEBI" id="CHEBI:49883"/>
        <label>2</label>
        <note>4Fe-4S-substrate</note>
    </ligand>
</feature>
<evidence type="ECO:0000256" key="5">
    <source>
        <dbReference type="ARBA" id="ARBA00022741"/>
    </source>
</evidence>
<dbReference type="CDD" id="cd01335">
    <property type="entry name" value="Radical_SAM"/>
    <property type="match status" value="1"/>
</dbReference>
<dbReference type="PANTHER" id="PTHR22960:SF28">
    <property type="entry name" value="GTP 3',8-CYCLASE"/>
    <property type="match status" value="1"/>
</dbReference>
<dbReference type="InterPro" id="IPR000385">
    <property type="entry name" value="MoaA_NifB_PqqE_Fe-S-bd_CS"/>
</dbReference>
<keyword evidence="4 12" id="KW-0479">Metal-binding</keyword>
<evidence type="ECO:0000256" key="8">
    <source>
        <dbReference type="ARBA" id="ARBA00023134"/>
    </source>
</evidence>
<keyword evidence="15" id="KW-1185">Reference proteome</keyword>
<dbReference type="HAMAP" id="MF_01225_B">
    <property type="entry name" value="MoaA_B"/>
    <property type="match status" value="1"/>
</dbReference>
<keyword evidence="9 12" id="KW-0501">Molybdenum cofactor biosynthesis</keyword>
<evidence type="ECO:0000256" key="12">
    <source>
        <dbReference type="HAMAP-Rule" id="MF_01225"/>
    </source>
</evidence>
<evidence type="ECO:0000256" key="1">
    <source>
        <dbReference type="ARBA" id="ARBA00012167"/>
    </source>
</evidence>
<evidence type="ECO:0000256" key="9">
    <source>
        <dbReference type="ARBA" id="ARBA00023150"/>
    </source>
</evidence>
<dbReference type="InterPro" id="IPR040064">
    <property type="entry name" value="MoaA-like"/>
</dbReference>
<dbReference type="PROSITE" id="PS01305">
    <property type="entry name" value="MOAA_NIFB_PQQE"/>
    <property type="match status" value="1"/>
</dbReference>
<accession>A0A2M8RST1</accession>
<keyword evidence="5 12" id="KW-0547">Nucleotide-binding</keyword>
<dbReference type="GO" id="GO:0051539">
    <property type="term" value="F:4 iron, 4 sulfur cluster binding"/>
    <property type="evidence" value="ECO:0007669"/>
    <property type="project" value="UniProtKB-UniRule"/>
</dbReference>
<dbReference type="SMART" id="SM00729">
    <property type="entry name" value="Elp3"/>
    <property type="match status" value="1"/>
</dbReference>
<dbReference type="Proteomes" id="UP000230282">
    <property type="component" value="Unassembled WGS sequence"/>
</dbReference>
<dbReference type="AlphaFoldDB" id="A0A2M8RST1"/>
<evidence type="ECO:0000256" key="2">
    <source>
        <dbReference type="ARBA" id="ARBA00022485"/>
    </source>
</evidence>
<keyword evidence="6 12" id="KW-0408">Iron</keyword>
<evidence type="ECO:0000313" key="14">
    <source>
        <dbReference type="EMBL" id="PJG81943.1"/>
    </source>
</evidence>
<dbReference type="EMBL" id="PHGZ01000035">
    <property type="protein sequence ID" value="PJG81943.1"/>
    <property type="molecule type" value="Genomic_DNA"/>
</dbReference>
<feature type="binding site" evidence="12">
    <location>
        <position position="27"/>
    </location>
    <ligand>
        <name>GTP</name>
        <dbReference type="ChEBI" id="CHEBI:37565"/>
    </ligand>
</feature>
<comment type="caution">
    <text evidence="14">The sequence shown here is derived from an EMBL/GenBank/DDBJ whole genome shotgun (WGS) entry which is preliminary data.</text>
</comment>
<dbReference type="GO" id="GO:0006777">
    <property type="term" value="P:Mo-molybdopterin cofactor biosynthetic process"/>
    <property type="evidence" value="ECO:0007669"/>
    <property type="project" value="UniProtKB-UniRule"/>
</dbReference>
<dbReference type="InterPro" id="IPR006638">
    <property type="entry name" value="Elp3/MiaA/NifB-like_rSAM"/>
</dbReference>
<keyword evidence="3 12" id="KW-0949">S-adenosyl-L-methionine</keyword>
<dbReference type="GO" id="GO:0046872">
    <property type="term" value="F:metal ion binding"/>
    <property type="evidence" value="ECO:0007669"/>
    <property type="project" value="UniProtKB-KW"/>
</dbReference>
<proteinExistence type="inferred from homology"/>
<comment type="pathway">
    <text evidence="12">Cofactor biosynthesis; molybdopterin biosynthesis.</text>
</comment>
<dbReference type="SFLD" id="SFLDG01386">
    <property type="entry name" value="main_SPASM_domain-containing"/>
    <property type="match status" value="1"/>
</dbReference>
<feature type="binding site" evidence="12">
    <location>
        <position position="38"/>
    </location>
    <ligand>
        <name>[4Fe-4S] cluster</name>
        <dbReference type="ChEBI" id="CHEBI:49883"/>
        <label>1</label>
        <note>4Fe-4S-S-AdoMet</note>
    </ligand>
</feature>
<dbReference type="CDD" id="cd21117">
    <property type="entry name" value="Twitch_MoaA"/>
    <property type="match status" value="1"/>
</dbReference>
<feature type="binding site" evidence="12">
    <location>
        <position position="269"/>
    </location>
    <ligand>
        <name>[4Fe-4S] cluster</name>
        <dbReference type="ChEBI" id="CHEBI:49883"/>
        <label>2</label>
        <note>4Fe-4S-substrate</note>
    </ligand>
</feature>
<keyword evidence="7 12" id="KW-0411">Iron-sulfur</keyword>
<evidence type="ECO:0000256" key="6">
    <source>
        <dbReference type="ARBA" id="ARBA00023004"/>
    </source>
</evidence>
<dbReference type="InterPro" id="IPR010505">
    <property type="entry name" value="MoaA_twitch"/>
</dbReference>
<evidence type="ECO:0000256" key="3">
    <source>
        <dbReference type="ARBA" id="ARBA00022691"/>
    </source>
</evidence>
<dbReference type="Pfam" id="PF04055">
    <property type="entry name" value="Radical_SAM"/>
    <property type="match status" value="1"/>
</dbReference>
<dbReference type="Gene3D" id="3.20.20.70">
    <property type="entry name" value="Aldolase class I"/>
    <property type="match status" value="1"/>
</dbReference>
<comment type="function">
    <text evidence="12">Catalyzes the cyclization of GTP to (8S)-3',8-cyclo-7,8-dihydroguanosine 5'-triphosphate.</text>
</comment>
<reference evidence="14 15" key="1">
    <citation type="submission" date="2017-11" db="EMBL/GenBank/DDBJ databases">
        <title>Reclassification of Bisgaard taxon 5 as Caviibacterium pharyngocola gen. nov., sp. nov.</title>
        <authorList>
            <person name="Christensen H."/>
        </authorList>
    </citation>
    <scope>NUCLEOTIDE SEQUENCE [LARGE SCALE GENOMIC DNA]</scope>
    <source>
        <strain evidence="14 15">7_3</strain>
    </source>
</reference>
<dbReference type="SFLD" id="SFLDG01067">
    <property type="entry name" value="SPASM/twitch_domain_containing"/>
    <property type="match status" value="1"/>
</dbReference>
<evidence type="ECO:0000256" key="11">
    <source>
        <dbReference type="ARBA" id="ARBA00048697"/>
    </source>
</evidence>
<dbReference type="InterPro" id="IPR013483">
    <property type="entry name" value="MoaA"/>
</dbReference>
<sequence>MQQFIPVKTVGDGRLVDPFQREYYYLRLSVTDMCNFRCNYCLPDGYQPESVRSGFLSLHEIRRLVRAFSELGAEKVRLTGGEPTLRKDFLAIAETVRAQSGITQLALTTNGYRMAKDVQNWQRAGVTSINVSVDSLNPNVFHAITGVDKFADVMRGIEKAFEVGYQKIKVNAVLMKEWNEKEFDLFLAWIKDKPIQMRFIELMQTGEMDHFFHRHHLSGQLLAEKLRQNGWQQQAKSYLDGPAKVFRHPDYCGEVGLIMPYEKNFCASCNRLRVSAKGKLHLCLFGEEGIDLRDLLQSDEQNSLLQTRISAALQGKREHHFLHQGDSGVRNHLASIGG</sequence>
<dbReference type="FunFam" id="3.20.20.70:FF:000057">
    <property type="entry name" value="GTP 3',8-cyclase"/>
    <property type="match status" value="1"/>
</dbReference>
<dbReference type="InterPro" id="IPR058240">
    <property type="entry name" value="rSAM_sf"/>
</dbReference>
<dbReference type="InterPro" id="IPR007197">
    <property type="entry name" value="rSAM"/>
</dbReference>
<dbReference type="Pfam" id="PF06463">
    <property type="entry name" value="Mob_synth_C"/>
    <property type="match status" value="1"/>
</dbReference>
<dbReference type="OrthoDB" id="9763993at2"/>
<evidence type="ECO:0000313" key="15">
    <source>
        <dbReference type="Proteomes" id="UP000230282"/>
    </source>
</evidence>
<keyword evidence="2 12" id="KW-0004">4Fe-4S</keyword>
<evidence type="ECO:0000256" key="7">
    <source>
        <dbReference type="ARBA" id="ARBA00023014"/>
    </source>
</evidence>
<dbReference type="GO" id="GO:0061799">
    <property type="term" value="F:cyclic pyranopterin monophosphate synthase activity"/>
    <property type="evidence" value="ECO:0007669"/>
    <property type="project" value="TreeGrafter"/>
</dbReference>
<dbReference type="GO" id="GO:0005525">
    <property type="term" value="F:GTP binding"/>
    <property type="evidence" value="ECO:0007669"/>
    <property type="project" value="UniProtKB-UniRule"/>
</dbReference>
<comment type="subunit">
    <text evidence="12">Monomer and homodimer.</text>
</comment>
<feature type="binding site" evidence="12">
    <location>
        <position position="132"/>
    </location>
    <ligand>
        <name>S-adenosyl-L-methionine</name>
        <dbReference type="ChEBI" id="CHEBI:59789"/>
    </ligand>
</feature>
<feature type="binding site" evidence="12">
    <location>
        <position position="77"/>
    </location>
    <ligand>
        <name>GTP</name>
        <dbReference type="ChEBI" id="CHEBI:37565"/>
    </ligand>
</feature>
<feature type="binding site" evidence="12">
    <location>
        <position position="169"/>
    </location>
    <ligand>
        <name>GTP</name>
        <dbReference type="ChEBI" id="CHEBI:37565"/>
    </ligand>
</feature>
<feature type="binding site" evidence="12">
    <location>
        <position position="266"/>
    </location>
    <ligand>
        <name>[4Fe-4S] cluster</name>
        <dbReference type="ChEBI" id="CHEBI:49883"/>
        <label>2</label>
        <note>4Fe-4S-substrate</note>
    </ligand>
</feature>
<organism evidence="14 15">
    <name type="scientific">Caviibacterium pharyngocola</name>
    <dbReference type="NCBI Taxonomy" id="28159"/>
    <lineage>
        <taxon>Bacteria</taxon>
        <taxon>Pseudomonadati</taxon>
        <taxon>Pseudomonadota</taxon>
        <taxon>Gammaproteobacteria</taxon>
        <taxon>Pasteurellales</taxon>
        <taxon>Pasteurellaceae</taxon>
        <taxon>Caviibacterium</taxon>
    </lineage>
</organism>
<dbReference type="InterPro" id="IPR013785">
    <property type="entry name" value="Aldolase_TIM"/>
</dbReference>
<dbReference type="SUPFAM" id="SSF102114">
    <property type="entry name" value="Radical SAM enzymes"/>
    <property type="match status" value="1"/>
</dbReference>
<dbReference type="NCBIfam" id="TIGR02666">
    <property type="entry name" value="moaA"/>
    <property type="match status" value="1"/>
</dbReference>
<keyword evidence="10 12" id="KW-0456">Lyase</keyword>
<dbReference type="RefSeq" id="WP_100297689.1">
    <property type="nucleotide sequence ID" value="NZ_PHGZ01000035.1"/>
</dbReference>
<name>A0A2M8RST1_9PAST</name>
<feature type="binding site" evidence="12">
    <location>
        <position position="203"/>
    </location>
    <ligand>
        <name>S-adenosyl-L-methionine</name>
        <dbReference type="ChEBI" id="CHEBI:59789"/>
    </ligand>
</feature>
<evidence type="ECO:0000256" key="10">
    <source>
        <dbReference type="ARBA" id="ARBA00023239"/>
    </source>
</evidence>
<feature type="domain" description="Radical SAM core" evidence="13">
    <location>
        <begin position="18"/>
        <end position="243"/>
    </location>
</feature>
<dbReference type="SFLD" id="SFLDS00029">
    <property type="entry name" value="Radical_SAM"/>
    <property type="match status" value="1"/>
</dbReference>
<protein>
    <recommendedName>
        <fullName evidence="1 12">GTP 3',8-cyclase</fullName>
        <ecNumber evidence="1 12">4.1.99.22</ecNumber>
    </recommendedName>
    <alternativeName>
        <fullName evidence="12">Molybdenum cofactor biosynthesis protein A</fullName>
    </alternativeName>
</protein>